<accession>A0A4Y2T9Y8</accession>
<proteinExistence type="predicted"/>
<sequence>MILGTDFLILNHGQMIDCKGPNTRFSFLLTSVAPQYICQKNFSVLESHEMILGTDFLILNHGQMIDCKGPNTRFSLHLQQLNVIHDTSLKCGLDPHTRWISAKIYS</sequence>
<dbReference type="EMBL" id="BGPR01026472">
    <property type="protein sequence ID" value="GBN96219.1"/>
    <property type="molecule type" value="Genomic_DNA"/>
</dbReference>
<keyword evidence="2" id="KW-1185">Reference proteome</keyword>
<dbReference type="Proteomes" id="UP000499080">
    <property type="component" value="Unassembled WGS sequence"/>
</dbReference>
<gene>
    <name evidence="1" type="ORF">AVEN_66296_1</name>
</gene>
<reference evidence="1 2" key="1">
    <citation type="journal article" date="2019" name="Sci. Rep.">
        <title>Orb-weaving spider Araneus ventricosus genome elucidates the spidroin gene catalogue.</title>
        <authorList>
            <person name="Kono N."/>
            <person name="Nakamura H."/>
            <person name="Ohtoshi R."/>
            <person name="Moran D.A.P."/>
            <person name="Shinohara A."/>
            <person name="Yoshida Y."/>
            <person name="Fujiwara M."/>
            <person name="Mori M."/>
            <person name="Tomita M."/>
            <person name="Arakawa K."/>
        </authorList>
    </citation>
    <scope>NUCLEOTIDE SEQUENCE [LARGE SCALE GENOMIC DNA]</scope>
</reference>
<name>A0A4Y2T9Y8_ARAVE</name>
<dbReference type="AlphaFoldDB" id="A0A4Y2T9Y8"/>
<protein>
    <submittedName>
        <fullName evidence="1">Uncharacterized protein</fullName>
    </submittedName>
</protein>
<organism evidence="1 2">
    <name type="scientific">Araneus ventricosus</name>
    <name type="common">Orbweaver spider</name>
    <name type="synonym">Epeira ventricosa</name>
    <dbReference type="NCBI Taxonomy" id="182803"/>
    <lineage>
        <taxon>Eukaryota</taxon>
        <taxon>Metazoa</taxon>
        <taxon>Ecdysozoa</taxon>
        <taxon>Arthropoda</taxon>
        <taxon>Chelicerata</taxon>
        <taxon>Arachnida</taxon>
        <taxon>Araneae</taxon>
        <taxon>Araneomorphae</taxon>
        <taxon>Entelegynae</taxon>
        <taxon>Araneoidea</taxon>
        <taxon>Araneidae</taxon>
        <taxon>Araneus</taxon>
    </lineage>
</organism>
<comment type="caution">
    <text evidence="1">The sequence shown here is derived from an EMBL/GenBank/DDBJ whole genome shotgun (WGS) entry which is preliminary data.</text>
</comment>
<evidence type="ECO:0000313" key="1">
    <source>
        <dbReference type="EMBL" id="GBN96219.1"/>
    </source>
</evidence>
<evidence type="ECO:0000313" key="2">
    <source>
        <dbReference type="Proteomes" id="UP000499080"/>
    </source>
</evidence>